<name>A0A0N5A9J4_9BILA</name>
<dbReference type="WBParaSite" id="SMUV_0000077501-mRNA-1">
    <property type="protein sequence ID" value="SMUV_0000077501-mRNA-1"/>
    <property type="gene ID" value="SMUV_0000077501"/>
</dbReference>
<organism evidence="1 2">
    <name type="scientific">Syphacia muris</name>
    <dbReference type="NCBI Taxonomy" id="451379"/>
    <lineage>
        <taxon>Eukaryota</taxon>
        <taxon>Metazoa</taxon>
        <taxon>Ecdysozoa</taxon>
        <taxon>Nematoda</taxon>
        <taxon>Chromadorea</taxon>
        <taxon>Rhabditida</taxon>
        <taxon>Spirurina</taxon>
        <taxon>Oxyuridomorpha</taxon>
        <taxon>Oxyuroidea</taxon>
        <taxon>Oxyuridae</taxon>
        <taxon>Syphacia</taxon>
    </lineage>
</organism>
<evidence type="ECO:0000313" key="1">
    <source>
        <dbReference type="Proteomes" id="UP000046393"/>
    </source>
</evidence>
<keyword evidence="1" id="KW-1185">Reference proteome</keyword>
<dbReference type="AlphaFoldDB" id="A0A0N5A9J4"/>
<reference evidence="2" key="1">
    <citation type="submission" date="2017-02" db="UniProtKB">
        <authorList>
            <consortium name="WormBaseParasite"/>
        </authorList>
    </citation>
    <scope>IDENTIFICATION</scope>
</reference>
<protein>
    <submittedName>
        <fullName evidence="2">Uncharacterized protein</fullName>
    </submittedName>
</protein>
<proteinExistence type="predicted"/>
<sequence length="131" mass="14798">MYSEVNSNGESITCTWLTVTVSEGKGLRRKSDGITNLQNIRIPFAKTSLIIATLISVGFHQNNARRFFTANRIENPSSYSRQPDANACQEYLETEPESILHPRNVVEGDEADATTVRNTEQLEARQRLQNR</sequence>
<evidence type="ECO:0000313" key="2">
    <source>
        <dbReference type="WBParaSite" id="SMUV_0000077501-mRNA-1"/>
    </source>
</evidence>
<dbReference type="Proteomes" id="UP000046393">
    <property type="component" value="Unplaced"/>
</dbReference>
<accession>A0A0N5A9J4</accession>